<organism evidence="1 2">
    <name type="scientific">Vibrio cholerae</name>
    <dbReference type="NCBI Taxonomy" id="666"/>
    <lineage>
        <taxon>Bacteria</taxon>
        <taxon>Pseudomonadati</taxon>
        <taxon>Pseudomonadota</taxon>
        <taxon>Gammaproteobacteria</taxon>
        <taxon>Vibrionales</taxon>
        <taxon>Vibrionaceae</taxon>
        <taxon>Vibrio</taxon>
    </lineage>
</organism>
<name>A0A5Q6PER5_VIBCL</name>
<evidence type="ECO:0000313" key="1">
    <source>
        <dbReference type="EMBL" id="KAA1253355.1"/>
    </source>
</evidence>
<gene>
    <name evidence="1" type="ORF">F0M16_17635</name>
</gene>
<dbReference type="Proteomes" id="UP000323225">
    <property type="component" value="Unassembled WGS sequence"/>
</dbReference>
<dbReference type="EMBL" id="VUAA01000022">
    <property type="protein sequence ID" value="KAA1253355.1"/>
    <property type="molecule type" value="Genomic_DNA"/>
</dbReference>
<reference evidence="1 2" key="1">
    <citation type="submission" date="2019-09" db="EMBL/GenBank/DDBJ databases">
        <authorList>
            <person name="Kritzky A."/>
            <person name="Schelkanova E.Y."/>
            <person name="Alkhova Z.V."/>
            <person name="Smirnova N.I."/>
        </authorList>
    </citation>
    <scope>NUCLEOTIDE SEQUENCE [LARGE SCALE GENOMIC DNA]</scope>
    <source>
        <strain evidence="1 2">M1526</strain>
    </source>
</reference>
<dbReference type="AlphaFoldDB" id="A0A5Q6PER5"/>
<sequence length="128" mass="14263">MNKTTSNIIESFVNQMLEQGWTLSDPDCLQFTILDKDTGEVTVAQVDYSEHMIESNGKPTVTKSPESVEELVDSLVKETFYIGEDDIADYAENQGVDISDYDDDQNSLLAVVAEIKFEESHVCMMPAA</sequence>
<evidence type="ECO:0000313" key="2">
    <source>
        <dbReference type="Proteomes" id="UP000323225"/>
    </source>
</evidence>
<comment type="caution">
    <text evidence="1">The sequence shown here is derived from an EMBL/GenBank/DDBJ whole genome shotgun (WGS) entry which is preliminary data.</text>
</comment>
<proteinExistence type="predicted"/>
<protein>
    <submittedName>
        <fullName evidence="1">Uncharacterized protein</fullName>
    </submittedName>
</protein>
<accession>A0A5Q6PER5</accession>